<evidence type="ECO:0000313" key="1">
    <source>
        <dbReference type="EMBL" id="CAG7579911.1"/>
    </source>
</evidence>
<name>A0A8D9CEP7_9VIRU</name>
<organism evidence="1">
    <name type="scientific">uncultured marine phage</name>
    <dbReference type="NCBI Taxonomy" id="707152"/>
    <lineage>
        <taxon>Viruses</taxon>
        <taxon>environmental samples</taxon>
    </lineage>
</organism>
<proteinExistence type="predicted"/>
<reference evidence="1" key="1">
    <citation type="submission" date="2021-06" db="EMBL/GenBank/DDBJ databases">
        <authorList>
            <person name="Gannon L."/>
            <person name="Redgwell R T."/>
            <person name="Michniewski S."/>
            <person name="Harrison D C."/>
            <person name="Millard A."/>
        </authorList>
    </citation>
    <scope>NUCLEOTIDE SEQUENCE</scope>
</reference>
<gene>
    <name evidence="1" type="ORF">SLAVMIC_00156</name>
</gene>
<sequence length="250" mass="28938">MLGNLLKGIFNKKNSNDIEVNKLPSQGLFYKDGFGISIKKAEVEDIIFYESNYKDDPISTITLVKDMVKKNIFLSKGYEFEDIASIDIVFLFFEIVKLTKGDSIWIHHTEESILFDKDHFNYFSVPDYLMEKYDSETKEFVIDGFKFKLPTIGIETSVTRFIGDSAMAGTLKDFSDKSYDFMYFLGDKNKLSNDEIINLLTIFNDELDMNEREIVDTIIKDFASFNRYTLKTDSGDVVEMGQLDLSKIWE</sequence>
<protein>
    <submittedName>
        <fullName evidence="1">Uncharacterized protein</fullName>
    </submittedName>
</protein>
<dbReference type="EMBL" id="OU342829">
    <property type="protein sequence ID" value="CAG7579911.1"/>
    <property type="molecule type" value="Genomic_DNA"/>
</dbReference>
<accession>A0A8D9CEP7</accession>